<gene>
    <name evidence="5" type="ORF">A4S02_11170</name>
</gene>
<dbReference type="PANTHER" id="PTHR34383">
    <property type="entry name" value="POLYPHOSPHATE:AMP PHOSPHOTRANSFERASE-RELATED"/>
    <property type="match status" value="1"/>
</dbReference>
<evidence type="ECO:0000259" key="4">
    <source>
        <dbReference type="Pfam" id="PF03976"/>
    </source>
</evidence>
<keyword evidence="2 5" id="KW-0808">Transferase</keyword>
<evidence type="ECO:0000313" key="5">
    <source>
        <dbReference type="EMBL" id="AOW47237.1"/>
    </source>
</evidence>
<keyword evidence="6" id="KW-1185">Reference proteome</keyword>
<evidence type="ECO:0000256" key="1">
    <source>
        <dbReference type="ARBA" id="ARBA00009924"/>
    </source>
</evidence>
<evidence type="ECO:0000256" key="3">
    <source>
        <dbReference type="ARBA" id="ARBA00022777"/>
    </source>
</evidence>
<dbReference type="KEGG" id="aasc:A4S02_11170"/>
<dbReference type="RefSeq" id="WP_070323821.1">
    <property type="nucleotide sequence ID" value="NZ_CP015164.1"/>
</dbReference>
<name>A0A1D8QY22_9PROT</name>
<dbReference type="NCBIfam" id="TIGR03709">
    <property type="entry name" value="PPK2_rel_1"/>
    <property type="match status" value="1"/>
</dbReference>
<dbReference type="PIRSF" id="PIRSF028756">
    <property type="entry name" value="PPK2_prd"/>
    <property type="match status" value="1"/>
</dbReference>
<dbReference type="Proteomes" id="UP000175973">
    <property type="component" value="Chromosome"/>
</dbReference>
<evidence type="ECO:0000256" key="2">
    <source>
        <dbReference type="ARBA" id="ARBA00022679"/>
    </source>
</evidence>
<evidence type="ECO:0000313" key="6">
    <source>
        <dbReference type="Proteomes" id="UP000175973"/>
    </source>
</evidence>
<dbReference type="InterPro" id="IPR022488">
    <property type="entry name" value="PPK2-related"/>
</dbReference>
<dbReference type="SUPFAM" id="SSF52540">
    <property type="entry name" value="P-loop containing nucleoside triphosphate hydrolases"/>
    <property type="match status" value="1"/>
</dbReference>
<dbReference type="InterPro" id="IPR022300">
    <property type="entry name" value="PPK2-rel_1"/>
</dbReference>
<organism evidence="5 6">
    <name type="scientific">Acetobacter ascendens</name>
    <dbReference type="NCBI Taxonomy" id="481146"/>
    <lineage>
        <taxon>Bacteria</taxon>
        <taxon>Pseudomonadati</taxon>
        <taxon>Pseudomonadota</taxon>
        <taxon>Alphaproteobacteria</taxon>
        <taxon>Acetobacterales</taxon>
        <taxon>Acetobacteraceae</taxon>
        <taxon>Acetobacter</taxon>
    </lineage>
</organism>
<dbReference type="AlphaFoldDB" id="A0A1D8QY22"/>
<reference evidence="6" key="1">
    <citation type="submission" date="2016-04" db="EMBL/GenBank/DDBJ databases">
        <authorList>
            <person name="Jeon C.O."/>
            <person name="Cho G.Y."/>
            <person name="Jeong H.I."/>
            <person name="Kim K.H."/>
        </authorList>
    </citation>
    <scope>NUCLEOTIDE SEQUENCE [LARGE SCALE GENOMIC DNA]</scope>
    <source>
        <strain evidence="6">LMG 1590</strain>
    </source>
</reference>
<keyword evidence="3" id="KW-0418">Kinase</keyword>
<proteinExistence type="inferred from homology"/>
<dbReference type="InterPro" id="IPR027417">
    <property type="entry name" value="P-loop_NTPase"/>
</dbReference>
<sequence>MNTLSRFLDALDSYHVTDGSKFKLSAHNPNDDGNLGLTKADGKLLLRKVKSLLQTLQELLYANQTHSLLIILQGMDAAGKDGTIKHVMSGVNPQGVSVTSFKQPGPTELQHGFLWRIHTAAPQAGRIVIFNRSQYEDVLVTRVHPELLQNAHLTGEVNTPEFWQGRFSDIRHLEHYFSRQGTVVLKFFLNISPEEQRKRLLARLDIPEKRWKFSPSDLKEREFWKEYATAYQDAISETARPYAPWIIVPSNHKWYARLVVISTIIRALRNLHQVTPKPVPEVEHFLDEYRAHLLAEKGQIPTPQN</sequence>
<accession>A0A1D8QY22</accession>
<dbReference type="Pfam" id="PF03976">
    <property type="entry name" value="PPK2"/>
    <property type="match status" value="1"/>
</dbReference>
<protein>
    <submittedName>
        <fullName evidence="5">Polyphosphate--nucleotide phosphotransferase</fullName>
    </submittedName>
</protein>
<dbReference type="GO" id="GO:0006797">
    <property type="term" value="P:polyphosphate metabolic process"/>
    <property type="evidence" value="ECO:0007669"/>
    <property type="project" value="InterPro"/>
</dbReference>
<feature type="domain" description="Polyphosphate kinase-2-related" evidence="4">
    <location>
        <begin position="39"/>
        <end position="270"/>
    </location>
</feature>
<dbReference type="GO" id="GO:0008976">
    <property type="term" value="F:polyphosphate kinase activity"/>
    <property type="evidence" value="ECO:0007669"/>
    <property type="project" value="InterPro"/>
</dbReference>
<dbReference type="Gene3D" id="3.40.50.300">
    <property type="entry name" value="P-loop containing nucleotide triphosphate hydrolases"/>
    <property type="match status" value="1"/>
</dbReference>
<dbReference type="PANTHER" id="PTHR34383:SF3">
    <property type="entry name" value="POLYPHOSPHATE:AMP PHOSPHOTRANSFERASE"/>
    <property type="match status" value="1"/>
</dbReference>
<dbReference type="EMBL" id="CP015164">
    <property type="protein sequence ID" value="AOW47237.1"/>
    <property type="molecule type" value="Genomic_DNA"/>
</dbReference>
<dbReference type="InterPro" id="IPR016898">
    <property type="entry name" value="Polyphosphate_phosphotransfera"/>
</dbReference>
<comment type="similarity">
    <text evidence="1">Belongs to the polyphosphate kinase 2 (PPK2) family. Class I subfamily.</text>
</comment>